<feature type="compositionally biased region" description="Basic and acidic residues" evidence="1">
    <location>
        <begin position="514"/>
        <end position="529"/>
    </location>
</feature>
<keyword evidence="3" id="KW-1185">Reference proteome</keyword>
<evidence type="ECO:0000313" key="2">
    <source>
        <dbReference type="EMBL" id="RIB16389.1"/>
    </source>
</evidence>
<gene>
    <name evidence="2" type="ORF">C2G38_2038624</name>
</gene>
<dbReference type="EMBL" id="QKWP01000680">
    <property type="protein sequence ID" value="RIB16389.1"/>
    <property type="molecule type" value="Genomic_DNA"/>
</dbReference>
<comment type="caution">
    <text evidence="2">The sequence shown here is derived from an EMBL/GenBank/DDBJ whole genome shotgun (WGS) entry which is preliminary data.</text>
</comment>
<sequence length="540" mass="61154">MSDDFDGIDLNRSEMIGNKVVENELNIKKESNIRINLMKGNGVFAVNNKGTENSPESDKMVTLKSTLINIDQDCRTNDPEYYCKNEMVNVVNTDKETVDKVKMHELLENLEDEGIEIDEVNVVESCRKSVEEDNVSGLCSKKHCDDKESSIKVYDLNEEKDTKDNSADVDEVDMDEEKMVGSNLKSVKEGKAVVESKEKDNRLVFDPGKIIEDNGATADLSYDEVDVESMLVKYSEDNAVVGLDEYAGKIGGKDSDLNVQNNANMDRRIEIVNISKLGSKKHYDETRKMAFNEYDNIPVESDSKSGLGDATENVIESDNLNYCMKNNDKMKTVNDGKRYVPVISDSDDVIDSNRSKDNEWKSLVIESDPKVAPHNKEAMMKKMHDKEFEGRGDMDEVVKGLVKVLMKDKINEKTEIISIPEIGFKKYNDQMTKNESISKEWSDLACRYRYDEIGSKIGAVEELDRSGCEMDGFREEAAKVLMKNKRLNNVDNHIREIDIKEHDVPTIGVEDDNYGDKAPDGRAESHSIDKYNIARKDKKL</sequence>
<organism evidence="2 3">
    <name type="scientific">Gigaspora rosea</name>
    <dbReference type="NCBI Taxonomy" id="44941"/>
    <lineage>
        <taxon>Eukaryota</taxon>
        <taxon>Fungi</taxon>
        <taxon>Fungi incertae sedis</taxon>
        <taxon>Mucoromycota</taxon>
        <taxon>Glomeromycotina</taxon>
        <taxon>Glomeromycetes</taxon>
        <taxon>Diversisporales</taxon>
        <taxon>Gigasporaceae</taxon>
        <taxon>Gigaspora</taxon>
    </lineage>
</organism>
<dbReference type="Proteomes" id="UP000266673">
    <property type="component" value="Unassembled WGS sequence"/>
</dbReference>
<evidence type="ECO:0000313" key="3">
    <source>
        <dbReference type="Proteomes" id="UP000266673"/>
    </source>
</evidence>
<reference evidence="2 3" key="1">
    <citation type="submission" date="2018-06" db="EMBL/GenBank/DDBJ databases">
        <title>Comparative genomics reveals the genomic features of Rhizophagus irregularis, R. cerebriforme, R. diaphanum and Gigaspora rosea, and their symbiotic lifestyle signature.</title>
        <authorList>
            <person name="Morin E."/>
            <person name="San Clemente H."/>
            <person name="Chen E.C.H."/>
            <person name="De La Providencia I."/>
            <person name="Hainaut M."/>
            <person name="Kuo A."/>
            <person name="Kohler A."/>
            <person name="Murat C."/>
            <person name="Tang N."/>
            <person name="Roy S."/>
            <person name="Loubradou J."/>
            <person name="Henrissat B."/>
            <person name="Grigoriev I.V."/>
            <person name="Corradi N."/>
            <person name="Roux C."/>
            <person name="Martin F.M."/>
        </authorList>
    </citation>
    <scope>NUCLEOTIDE SEQUENCE [LARGE SCALE GENOMIC DNA]</scope>
    <source>
        <strain evidence="2 3">DAOM 194757</strain>
    </source>
</reference>
<evidence type="ECO:0000256" key="1">
    <source>
        <dbReference type="SAM" id="MobiDB-lite"/>
    </source>
</evidence>
<name>A0A397V648_9GLOM</name>
<dbReference type="OrthoDB" id="2491636at2759"/>
<feature type="region of interest" description="Disordered" evidence="1">
    <location>
        <begin position="506"/>
        <end position="529"/>
    </location>
</feature>
<dbReference type="AlphaFoldDB" id="A0A397V648"/>
<proteinExistence type="predicted"/>
<accession>A0A397V648</accession>
<protein>
    <submittedName>
        <fullName evidence="2">Uncharacterized protein</fullName>
    </submittedName>
</protein>